<proteinExistence type="predicted"/>
<organism evidence="2 3">
    <name type="scientific">Allokutzneria multivorans</name>
    <dbReference type="NCBI Taxonomy" id="1142134"/>
    <lineage>
        <taxon>Bacteria</taxon>
        <taxon>Bacillati</taxon>
        <taxon>Actinomycetota</taxon>
        <taxon>Actinomycetes</taxon>
        <taxon>Pseudonocardiales</taxon>
        <taxon>Pseudonocardiaceae</taxon>
        <taxon>Allokutzneria</taxon>
    </lineage>
</organism>
<feature type="domain" description="DUF6879" evidence="1">
    <location>
        <begin position="26"/>
        <end position="186"/>
    </location>
</feature>
<gene>
    <name evidence="2" type="ORF">GCM10022247_40470</name>
</gene>
<evidence type="ECO:0000313" key="2">
    <source>
        <dbReference type="EMBL" id="GAA4013585.1"/>
    </source>
</evidence>
<dbReference type="Proteomes" id="UP001501747">
    <property type="component" value="Unassembled WGS sequence"/>
</dbReference>
<dbReference type="EMBL" id="BAABAL010000016">
    <property type="protein sequence ID" value="GAA4013585.1"/>
    <property type="molecule type" value="Genomic_DNA"/>
</dbReference>
<sequence length="200" mass="23473">MLKMYAPRYLEQEGQHLSRTIEPGPEFGQLFHSFEHTAFRLETRDLYKSANEARALDQFTAGESVDMGWFQNWLSMIREATSAGRRFSRVRVVSMPPTVYSRFGIFCSEYTNEAGEDIRYLRRDDAAGLPDYDYWLFDSRNLVRMHFDGDENFLGGELIEDSAEIVQHNHWRDAAWHRAVRRDDFAIEANDQHHRRSPSS</sequence>
<evidence type="ECO:0000259" key="1">
    <source>
        <dbReference type="Pfam" id="PF21806"/>
    </source>
</evidence>
<name>A0ABP7SMK1_9PSEU</name>
<comment type="caution">
    <text evidence="2">The sequence shown here is derived from an EMBL/GenBank/DDBJ whole genome shotgun (WGS) entry which is preliminary data.</text>
</comment>
<dbReference type="InterPro" id="IPR049244">
    <property type="entry name" value="DUF6879"/>
</dbReference>
<dbReference type="Pfam" id="PF21806">
    <property type="entry name" value="DUF6879"/>
    <property type="match status" value="1"/>
</dbReference>
<reference evidence="3" key="1">
    <citation type="journal article" date="2019" name="Int. J. Syst. Evol. Microbiol.">
        <title>The Global Catalogue of Microorganisms (GCM) 10K type strain sequencing project: providing services to taxonomists for standard genome sequencing and annotation.</title>
        <authorList>
            <consortium name="The Broad Institute Genomics Platform"/>
            <consortium name="The Broad Institute Genome Sequencing Center for Infectious Disease"/>
            <person name="Wu L."/>
            <person name="Ma J."/>
        </authorList>
    </citation>
    <scope>NUCLEOTIDE SEQUENCE [LARGE SCALE GENOMIC DNA]</scope>
    <source>
        <strain evidence="3">JCM 17342</strain>
    </source>
</reference>
<accession>A0ABP7SMK1</accession>
<protein>
    <recommendedName>
        <fullName evidence="1">DUF6879 domain-containing protein</fullName>
    </recommendedName>
</protein>
<evidence type="ECO:0000313" key="3">
    <source>
        <dbReference type="Proteomes" id="UP001501747"/>
    </source>
</evidence>
<keyword evidence="3" id="KW-1185">Reference proteome</keyword>